<name>A0A7Y6BXG8_9BACL</name>
<dbReference type="Gene3D" id="3.30.457.10">
    <property type="entry name" value="Copper amine oxidase-like, N-terminal domain"/>
    <property type="match status" value="1"/>
</dbReference>
<accession>A0A7Y6BXG8</accession>
<dbReference type="Pfam" id="PF07833">
    <property type="entry name" value="Cu_amine_oxidN1"/>
    <property type="match status" value="1"/>
</dbReference>
<evidence type="ECO:0000313" key="3">
    <source>
        <dbReference type="EMBL" id="NUU76712.1"/>
    </source>
</evidence>
<sequence>MILKKNAFIVLASIMLITLSTAVLAEDTAVEIKEGMLSKNRVLIPLRVVSNNFGGDVKWYKDDKYIRIKTDEKEIFLAVNFKNARVNDQVITMDSSVVLIGSTAYVPLRFVSQTLGAELNWDGENKQATIMLDDQTVVVNVQNDDSQIPVSQKISQTRINLLSKKLNETSNLSEINPIRTYFKPYFTEKLIQSIIKGQELQSEWIQYDIPENSVYYTSSTTGTLSQSYVLGNTLTGESHYVNDRNIELVYSEGVWKVNRIKFVFRMIPNLGYDR</sequence>
<gene>
    <name evidence="3" type="ORF">HP552_15905</name>
</gene>
<evidence type="ECO:0000256" key="1">
    <source>
        <dbReference type="SAM" id="SignalP"/>
    </source>
</evidence>
<keyword evidence="4" id="KW-1185">Reference proteome</keyword>
<dbReference type="EMBL" id="JABMCB010000185">
    <property type="protein sequence ID" value="NUU76712.1"/>
    <property type="molecule type" value="Genomic_DNA"/>
</dbReference>
<feature type="signal peptide" evidence="1">
    <location>
        <begin position="1"/>
        <end position="25"/>
    </location>
</feature>
<dbReference type="AlphaFoldDB" id="A0A7Y6BXG8"/>
<evidence type="ECO:0000313" key="4">
    <source>
        <dbReference type="Proteomes" id="UP000526125"/>
    </source>
</evidence>
<dbReference type="InterPro" id="IPR012854">
    <property type="entry name" value="Cu_amine_oxidase-like_N"/>
</dbReference>
<comment type="caution">
    <text evidence="3">The sequence shown here is derived from an EMBL/GenBank/DDBJ whole genome shotgun (WGS) entry which is preliminary data.</text>
</comment>
<dbReference type="SUPFAM" id="SSF55383">
    <property type="entry name" value="Copper amine oxidase, domain N"/>
    <property type="match status" value="1"/>
</dbReference>
<reference evidence="3 4" key="1">
    <citation type="submission" date="2020-05" db="EMBL/GenBank/DDBJ databases">
        <title>Genome Sequencing of Type Strains.</title>
        <authorList>
            <person name="Lemaire J.F."/>
            <person name="Inderbitzin P."/>
            <person name="Gregorio O.A."/>
            <person name="Collins S.B."/>
            <person name="Wespe N."/>
            <person name="Knight-Connoni V."/>
        </authorList>
    </citation>
    <scope>NUCLEOTIDE SEQUENCE [LARGE SCALE GENOMIC DNA]</scope>
    <source>
        <strain evidence="3 4">LMG 21957</strain>
    </source>
</reference>
<proteinExistence type="predicted"/>
<feature type="chain" id="PRO_5031558411" evidence="1">
    <location>
        <begin position="26"/>
        <end position="274"/>
    </location>
</feature>
<keyword evidence="1" id="KW-0732">Signal</keyword>
<dbReference type="Proteomes" id="UP000526125">
    <property type="component" value="Unassembled WGS sequence"/>
</dbReference>
<dbReference type="InterPro" id="IPR036582">
    <property type="entry name" value="Mao_N_sf"/>
</dbReference>
<feature type="domain" description="Copper amine oxidase-like N-terminal" evidence="2">
    <location>
        <begin position="36"/>
        <end position="130"/>
    </location>
</feature>
<protein>
    <submittedName>
        <fullName evidence="3">Copper amine oxidase N-terminal domain-containing protein</fullName>
    </submittedName>
</protein>
<organism evidence="3 4">
    <name type="scientific">Paenibacillus xylanilyticus</name>
    <dbReference type="NCBI Taxonomy" id="248903"/>
    <lineage>
        <taxon>Bacteria</taxon>
        <taxon>Bacillati</taxon>
        <taxon>Bacillota</taxon>
        <taxon>Bacilli</taxon>
        <taxon>Bacillales</taxon>
        <taxon>Paenibacillaceae</taxon>
        <taxon>Paenibacillus</taxon>
    </lineage>
</organism>
<evidence type="ECO:0000259" key="2">
    <source>
        <dbReference type="Pfam" id="PF07833"/>
    </source>
</evidence>
<dbReference type="RefSeq" id="WP_175396385.1">
    <property type="nucleotide sequence ID" value="NZ_JABMCB010000185.1"/>
</dbReference>